<evidence type="ECO:0000313" key="2">
    <source>
        <dbReference type="EMBL" id="GMN47285.1"/>
    </source>
</evidence>
<name>A0AA88A7S4_FICCA</name>
<evidence type="ECO:0000313" key="3">
    <source>
        <dbReference type="Proteomes" id="UP001187192"/>
    </source>
</evidence>
<comment type="caution">
    <text evidence="2">The sequence shown here is derived from an EMBL/GenBank/DDBJ whole genome shotgun (WGS) entry which is preliminary data.</text>
</comment>
<proteinExistence type="predicted"/>
<dbReference type="AlphaFoldDB" id="A0AA88A7S4"/>
<organism evidence="2 3">
    <name type="scientific">Ficus carica</name>
    <name type="common">Common fig</name>
    <dbReference type="NCBI Taxonomy" id="3494"/>
    <lineage>
        <taxon>Eukaryota</taxon>
        <taxon>Viridiplantae</taxon>
        <taxon>Streptophyta</taxon>
        <taxon>Embryophyta</taxon>
        <taxon>Tracheophyta</taxon>
        <taxon>Spermatophyta</taxon>
        <taxon>Magnoliopsida</taxon>
        <taxon>eudicotyledons</taxon>
        <taxon>Gunneridae</taxon>
        <taxon>Pentapetalae</taxon>
        <taxon>rosids</taxon>
        <taxon>fabids</taxon>
        <taxon>Rosales</taxon>
        <taxon>Moraceae</taxon>
        <taxon>Ficeae</taxon>
        <taxon>Ficus</taxon>
    </lineage>
</organism>
<sequence length="61" mass="6283">MPEPAVHYRSRTSRPVVVTADVGSGAPRGVPEATVRGSSSGDPSPGAWGPRVADEDLDLVI</sequence>
<feature type="region of interest" description="Disordered" evidence="1">
    <location>
        <begin position="21"/>
        <end position="61"/>
    </location>
</feature>
<dbReference type="EMBL" id="BTGU01000025">
    <property type="protein sequence ID" value="GMN47285.1"/>
    <property type="molecule type" value="Genomic_DNA"/>
</dbReference>
<gene>
    <name evidence="2" type="ORF">TIFTF001_016469</name>
</gene>
<reference evidence="2" key="1">
    <citation type="submission" date="2023-07" db="EMBL/GenBank/DDBJ databases">
        <title>draft genome sequence of fig (Ficus carica).</title>
        <authorList>
            <person name="Takahashi T."/>
            <person name="Nishimura K."/>
        </authorList>
    </citation>
    <scope>NUCLEOTIDE SEQUENCE</scope>
</reference>
<keyword evidence="3" id="KW-1185">Reference proteome</keyword>
<accession>A0AA88A7S4</accession>
<protein>
    <submittedName>
        <fullName evidence="2">Uncharacterized protein</fullName>
    </submittedName>
</protein>
<evidence type="ECO:0000256" key="1">
    <source>
        <dbReference type="SAM" id="MobiDB-lite"/>
    </source>
</evidence>
<dbReference type="Proteomes" id="UP001187192">
    <property type="component" value="Unassembled WGS sequence"/>
</dbReference>